<feature type="binding site" evidence="11">
    <location>
        <position position="201"/>
    </location>
    <ligand>
        <name>NAD(+)</name>
        <dbReference type="ChEBI" id="CHEBI:57540"/>
    </ligand>
</feature>
<organism evidence="16 17">
    <name type="scientific">Persephonella hydrogeniphila</name>
    <dbReference type="NCBI Taxonomy" id="198703"/>
    <lineage>
        <taxon>Bacteria</taxon>
        <taxon>Pseudomonadati</taxon>
        <taxon>Aquificota</taxon>
        <taxon>Aquificia</taxon>
        <taxon>Aquificales</taxon>
        <taxon>Hydrogenothermaceae</taxon>
        <taxon>Persephonella</taxon>
    </lineage>
</organism>
<evidence type="ECO:0000256" key="6">
    <source>
        <dbReference type="ARBA" id="ARBA00022827"/>
    </source>
</evidence>
<comment type="similarity">
    <text evidence="2 13">Belongs to the class-I pyridine nucleotide-disulfide oxidoreductase family.</text>
</comment>
<dbReference type="SUPFAM" id="SSF51905">
    <property type="entry name" value="FAD/NAD(P)-binding domain"/>
    <property type="match status" value="1"/>
</dbReference>
<protein>
    <recommendedName>
        <fullName evidence="4 13">Dihydrolipoyl dehydrogenase</fullName>
        <ecNumber evidence="3 13">1.8.1.4</ecNumber>
    </recommendedName>
</protein>
<comment type="cofactor">
    <cofactor evidence="11 13">
        <name>FAD</name>
        <dbReference type="ChEBI" id="CHEBI:57692"/>
    </cofactor>
    <text evidence="11 13">Binds 1 FAD per subunit.</text>
</comment>
<dbReference type="InterPro" id="IPR023753">
    <property type="entry name" value="FAD/NAD-binding_dom"/>
</dbReference>
<evidence type="ECO:0000313" key="16">
    <source>
        <dbReference type="EMBL" id="SNZ04120.1"/>
    </source>
</evidence>
<evidence type="ECO:0000256" key="2">
    <source>
        <dbReference type="ARBA" id="ARBA00007532"/>
    </source>
</evidence>
<evidence type="ECO:0000256" key="13">
    <source>
        <dbReference type="RuleBase" id="RU003692"/>
    </source>
</evidence>
<feature type="binding site" evidence="11">
    <location>
        <begin position="140"/>
        <end position="142"/>
    </location>
    <ligand>
        <name>FAD</name>
        <dbReference type="ChEBI" id="CHEBI:57692"/>
    </ligand>
</feature>
<dbReference type="OrthoDB" id="9807946at2"/>
<keyword evidence="6 11" id="KW-0274">FAD</keyword>
<keyword evidence="17" id="KW-1185">Reference proteome</keyword>
<accession>A0A285N3W4</accession>
<dbReference type="InterPro" id="IPR006258">
    <property type="entry name" value="Lipoamide_DH"/>
</dbReference>
<feature type="binding site" evidence="11">
    <location>
        <position position="267"/>
    </location>
    <ligand>
        <name>NAD(+)</name>
        <dbReference type="ChEBI" id="CHEBI:57540"/>
    </ligand>
</feature>
<dbReference type="Proteomes" id="UP000219036">
    <property type="component" value="Unassembled WGS sequence"/>
</dbReference>
<dbReference type="Pfam" id="PF07992">
    <property type="entry name" value="Pyr_redox_2"/>
    <property type="match status" value="1"/>
</dbReference>
<evidence type="ECO:0000256" key="9">
    <source>
        <dbReference type="ARBA" id="ARBA00049187"/>
    </source>
</evidence>
<feature type="binding site" evidence="11">
    <location>
        <position position="306"/>
    </location>
    <ligand>
        <name>FAD</name>
        <dbReference type="ChEBI" id="CHEBI:57692"/>
    </ligand>
</feature>
<evidence type="ECO:0000256" key="10">
    <source>
        <dbReference type="PIRSR" id="PIRSR000350-2"/>
    </source>
</evidence>
<dbReference type="Gene3D" id="3.50.50.60">
    <property type="entry name" value="FAD/NAD(P)-binding domain"/>
    <property type="match status" value="2"/>
</dbReference>
<evidence type="ECO:0000256" key="11">
    <source>
        <dbReference type="PIRSR" id="PIRSR000350-3"/>
    </source>
</evidence>
<feature type="domain" description="FAD/NAD(P)-binding" evidence="15">
    <location>
        <begin position="2"/>
        <end position="321"/>
    </location>
</feature>
<feature type="binding site" evidence="11">
    <location>
        <position position="48"/>
    </location>
    <ligand>
        <name>FAD</name>
        <dbReference type="ChEBI" id="CHEBI:57692"/>
    </ligand>
</feature>
<sequence length="459" mass="51077">MYDLIIIGTGPGGYEALLNALRLKLNVAVVEKSKLGGNCLNRACIPTKYYRAGSHTIEKLDKLEKYGIQLEVKGISFKEAKKHKDEAIAFFRKSLSQLLKSKKTPVYRGIGKIIDKNKVEIIKEDGTKEIIEGKYILIATGSVPTSVGGIIPDGEYILTTENFIEDLEELPEQLAVIGGGVAGCELGYIASVYGSKVTVIEIKDRLLPISSISTEVSKNLMRKFKKAGIDIRLNVYVKEYSVENGKVKLILSDGNEIVVDKVLLSVGRKPNTENIDEIGIEKDERGFIKVNDYLQTNFENIYACGDVVNSPMLAHVAAYEARVAVGNIFGKEKRKRDYSIVPWAIFTAFEIAHVGLTEEEAKEKGIETVSGYYPYTYNEKAVDELEPEGFVRLVFEKNSKQIIGASIVGIEASEIIHIMAYAIKNKMTAQEVHDFIYFHPSLSEIFIYATYDIVVGKLF</sequence>
<evidence type="ECO:0000256" key="4">
    <source>
        <dbReference type="ARBA" id="ARBA00016961"/>
    </source>
</evidence>
<dbReference type="GO" id="GO:0005737">
    <property type="term" value="C:cytoplasm"/>
    <property type="evidence" value="ECO:0007669"/>
    <property type="project" value="UniProtKB-SubCell"/>
</dbReference>
<evidence type="ECO:0000256" key="5">
    <source>
        <dbReference type="ARBA" id="ARBA00022630"/>
    </source>
</evidence>
<dbReference type="PRINTS" id="PR00411">
    <property type="entry name" value="PNDRDTASEI"/>
</dbReference>
<dbReference type="InterPro" id="IPR001100">
    <property type="entry name" value="Pyr_nuc-diS_OxRdtase"/>
</dbReference>
<keyword evidence="11" id="KW-0547">Nucleotide-binding</keyword>
<evidence type="ECO:0000256" key="3">
    <source>
        <dbReference type="ARBA" id="ARBA00012608"/>
    </source>
</evidence>
<dbReference type="InterPro" id="IPR050151">
    <property type="entry name" value="Class-I_Pyr_Nuc-Dis_Oxidored"/>
</dbReference>
<dbReference type="InterPro" id="IPR004099">
    <property type="entry name" value="Pyr_nucl-diS_OxRdtase_dimer"/>
</dbReference>
<dbReference type="NCBIfam" id="TIGR01350">
    <property type="entry name" value="lipoamide_DH"/>
    <property type="match status" value="1"/>
</dbReference>
<evidence type="ECO:0000256" key="7">
    <source>
        <dbReference type="ARBA" id="ARBA00023002"/>
    </source>
</evidence>
<dbReference type="PIRSF" id="PIRSF000350">
    <property type="entry name" value="Mercury_reductase_MerA"/>
    <property type="match status" value="1"/>
</dbReference>
<feature type="binding site" evidence="11">
    <location>
        <position position="111"/>
    </location>
    <ligand>
        <name>FAD</name>
        <dbReference type="ChEBI" id="CHEBI:57692"/>
    </ligand>
</feature>
<feature type="binding site" evidence="11">
    <location>
        <begin position="178"/>
        <end position="185"/>
    </location>
    <ligand>
        <name>NAD(+)</name>
        <dbReference type="ChEBI" id="CHEBI:57540"/>
    </ligand>
</feature>
<dbReference type="EMBL" id="OBEI01000001">
    <property type="protein sequence ID" value="SNZ04120.1"/>
    <property type="molecule type" value="Genomic_DNA"/>
</dbReference>
<dbReference type="AlphaFoldDB" id="A0A285N3W4"/>
<dbReference type="PANTHER" id="PTHR22912">
    <property type="entry name" value="DISULFIDE OXIDOREDUCTASE"/>
    <property type="match status" value="1"/>
</dbReference>
<dbReference type="RefSeq" id="WP_096999733.1">
    <property type="nucleotide sequence ID" value="NZ_OBEI01000001.1"/>
</dbReference>
<dbReference type="GO" id="GO:0004148">
    <property type="term" value="F:dihydrolipoyl dehydrogenase (NADH) activity"/>
    <property type="evidence" value="ECO:0007669"/>
    <property type="project" value="UniProtKB-EC"/>
</dbReference>
<evidence type="ECO:0000256" key="1">
    <source>
        <dbReference type="ARBA" id="ARBA00004496"/>
    </source>
</evidence>
<dbReference type="InterPro" id="IPR036188">
    <property type="entry name" value="FAD/NAD-bd_sf"/>
</dbReference>
<feature type="disulfide bond" description="Redox-active" evidence="12">
    <location>
        <begin position="39"/>
        <end position="44"/>
    </location>
</feature>
<comment type="subcellular location">
    <subcellularLocation>
        <location evidence="1">Cytoplasm</location>
    </subcellularLocation>
</comment>
<dbReference type="EC" id="1.8.1.4" evidence="3 13"/>
<proteinExistence type="inferred from homology"/>
<dbReference type="FunFam" id="3.30.390.30:FF:000001">
    <property type="entry name" value="Dihydrolipoyl dehydrogenase"/>
    <property type="match status" value="1"/>
</dbReference>
<comment type="miscellaneous">
    <text evidence="13">The active site is a redox-active disulfide bond.</text>
</comment>
<feature type="active site" description="Proton acceptor" evidence="10">
    <location>
        <position position="439"/>
    </location>
</feature>
<evidence type="ECO:0000256" key="12">
    <source>
        <dbReference type="PIRSR" id="PIRSR000350-4"/>
    </source>
</evidence>
<keyword evidence="7 13" id="KW-0560">Oxidoreductase</keyword>
<dbReference type="PANTHER" id="PTHR22912:SF217">
    <property type="entry name" value="DIHYDROLIPOYL DEHYDROGENASE"/>
    <property type="match status" value="1"/>
</dbReference>
<feature type="binding site" evidence="11">
    <location>
        <begin position="312"/>
        <end position="315"/>
    </location>
    <ligand>
        <name>FAD</name>
        <dbReference type="ChEBI" id="CHEBI:57692"/>
    </ligand>
</feature>
<keyword evidence="8 11" id="KW-0520">NAD</keyword>
<dbReference type="PRINTS" id="PR00368">
    <property type="entry name" value="FADPNR"/>
</dbReference>
<dbReference type="GO" id="GO:0006103">
    <property type="term" value="P:2-oxoglutarate metabolic process"/>
    <property type="evidence" value="ECO:0007669"/>
    <property type="project" value="TreeGrafter"/>
</dbReference>
<dbReference type="InterPro" id="IPR016156">
    <property type="entry name" value="FAD/NAD-linked_Rdtase_dimer_sf"/>
</dbReference>
<gene>
    <name evidence="16" type="ORF">SAMN06265182_0558</name>
</gene>
<dbReference type="Pfam" id="PF02852">
    <property type="entry name" value="Pyr_redox_dim"/>
    <property type="match status" value="1"/>
</dbReference>
<dbReference type="GO" id="GO:0050660">
    <property type="term" value="F:flavin adenine dinucleotide binding"/>
    <property type="evidence" value="ECO:0007669"/>
    <property type="project" value="InterPro"/>
</dbReference>
<comment type="catalytic activity">
    <reaction evidence="9 13">
        <text>N(6)-[(R)-dihydrolipoyl]-L-lysyl-[protein] + NAD(+) = N(6)-[(R)-lipoyl]-L-lysyl-[protein] + NADH + H(+)</text>
        <dbReference type="Rhea" id="RHEA:15045"/>
        <dbReference type="Rhea" id="RHEA-COMP:10474"/>
        <dbReference type="Rhea" id="RHEA-COMP:10475"/>
        <dbReference type="ChEBI" id="CHEBI:15378"/>
        <dbReference type="ChEBI" id="CHEBI:57540"/>
        <dbReference type="ChEBI" id="CHEBI:57945"/>
        <dbReference type="ChEBI" id="CHEBI:83099"/>
        <dbReference type="ChEBI" id="CHEBI:83100"/>
        <dbReference type="EC" id="1.8.1.4"/>
    </reaction>
</comment>
<evidence type="ECO:0000259" key="15">
    <source>
        <dbReference type="Pfam" id="PF07992"/>
    </source>
</evidence>
<keyword evidence="5 13" id="KW-0285">Flavoprotein</keyword>
<dbReference type="Gene3D" id="3.30.390.30">
    <property type="match status" value="1"/>
</dbReference>
<name>A0A285N3W4_9AQUI</name>
<reference evidence="17" key="1">
    <citation type="submission" date="2017-09" db="EMBL/GenBank/DDBJ databases">
        <authorList>
            <person name="Varghese N."/>
            <person name="Submissions S."/>
        </authorList>
    </citation>
    <scope>NUCLEOTIDE SEQUENCE [LARGE SCALE GENOMIC DNA]</scope>
    <source>
        <strain evidence="17">DSM 15103</strain>
    </source>
</reference>
<keyword evidence="13" id="KW-0676">Redox-active center</keyword>
<evidence type="ECO:0000259" key="14">
    <source>
        <dbReference type="Pfam" id="PF02852"/>
    </source>
</evidence>
<evidence type="ECO:0000256" key="8">
    <source>
        <dbReference type="ARBA" id="ARBA00023027"/>
    </source>
</evidence>
<evidence type="ECO:0000313" key="17">
    <source>
        <dbReference type="Proteomes" id="UP000219036"/>
    </source>
</evidence>
<dbReference type="SUPFAM" id="SSF55424">
    <property type="entry name" value="FAD/NAD-linked reductases, dimerisation (C-terminal) domain"/>
    <property type="match status" value="1"/>
</dbReference>
<feature type="domain" description="Pyridine nucleotide-disulphide oxidoreductase dimerisation" evidence="14">
    <location>
        <begin position="341"/>
        <end position="446"/>
    </location>
</feature>